<keyword evidence="4" id="KW-1185">Reference proteome</keyword>
<dbReference type="EMBL" id="SHNO01000001">
    <property type="protein sequence ID" value="MCX2978430.1"/>
    <property type="molecule type" value="Genomic_DNA"/>
</dbReference>
<evidence type="ECO:0000256" key="1">
    <source>
        <dbReference type="SAM" id="SignalP"/>
    </source>
</evidence>
<gene>
    <name evidence="3" type="ORF">EYC82_13775</name>
</gene>
<reference evidence="3" key="1">
    <citation type="submission" date="2019-02" db="EMBL/GenBank/DDBJ databases">
        <authorList>
            <person name="Li S.-H."/>
        </authorList>
    </citation>
    <scope>NUCLEOTIDE SEQUENCE</scope>
    <source>
        <strain evidence="3">IMCC11814</strain>
    </source>
</reference>
<dbReference type="InterPro" id="IPR005135">
    <property type="entry name" value="Endo/exonuclease/phosphatase"/>
</dbReference>
<feature type="signal peptide" evidence="1">
    <location>
        <begin position="1"/>
        <end position="19"/>
    </location>
</feature>
<accession>A0ABT3T849</accession>
<evidence type="ECO:0000313" key="3">
    <source>
        <dbReference type="EMBL" id="MCX2978430.1"/>
    </source>
</evidence>
<sequence length="390" mass="42081">MTGKLIFTALCLATLLALPGCSDSSDSALLVAHATPNVTLANLNILHGFDCDPPVPGDGDQCRITDRIKLLSRHLVNRGCPDLVALQEIVNLEYLLRSPTEQVGPLDSIIGLITEELTSLEAQCGFRYELVYQPFLNVFTAETDEELVLSRYPVVETGTQLLHSALYNEDLMLFIRHVLHVRVAHPAGNIDLYTTHLASGSDSATNPCDSIYVLPGTQIELVSNCPWECDSRDTVRACQAEQLALYVEQTRAEDSLALIAGDFNAVPGSSEYLAMSRRGWVDTYLAAGGAECEPANGTGCTSGRASNTVSLEDPGLQVNRRIDYIFAVLPRNSNTCIATAAGDSGSWQQTDGTLFAATPNPFVDTCGSSPNDICWVSNHSGNLAQLACRR</sequence>
<dbReference type="InterPro" id="IPR036691">
    <property type="entry name" value="Endo/exonu/phosph_ase_sf"/>
</dbReference>
<dbReference type="Pfam" id="PF03372">
    <property type="entry name" value="Exo_endo_phos"/>
    <property type="match status" value="1"/>
</dbReference>
<keyword evidence="1" id="KW-0732">Signal</keyword>
<dbReference type="Proteomes" id="UP001143304">
    <property type="component" value="Unassembled WGS sequence"/>
</dbReference>
<dbReference type="Gene3D" id="3.60.10.10">
    <property type="entry name" value="Endonuclease/exonuclease/phosphatase"/>
    <property type="match status" value="1"/>
</dbReference>
<evidence type="ECO:0000313" key="4">
    <source>
        <dbReference type="Proteomes" id="UP001143304"/>
    </source>
</evidence>
<feature type="domain" description="Endonuclease/exonuclease/phosphatase" evidence="2">
    <location>
        <begin position="82"/>
        <end position="327"/>
    </location>
</feature>
<protein>
    <recommendedName>
        <fullName evidence="2">Endonuclease/exonuclease/phosphatase domain-containing protein</fullName>
    </recommendedName>
</protein>
<dbReference type="RefSeq" id="WP_279250127.1">
    <property type="nucleotide sequence ID" value="NZ_SHNO01000001.1"/>
</dbReference>
<proteinExistence type="predicted"/>
<evidence type="ECO:0000259" key="2">
    <source>
        <dbReference type="Pfam" id="PF03372"/>
    </source>
</evidence>
<organism evidence="3 4">
    <name type="scientific">Candidatus Marimicrobium litorale</name>
    <dbReference type="NCBI Taxonomy" id="2518991"/>
    <lineage>
        <taxon>Bacteria</taxon>
        <taxon>Pseudomonadati</taxon>
        <taxon>Pseudomonadota</taxon>
        <taxon>Gammaproteobacteria</taxon>
        <taxon>Cellvibrionales</taxon>
        <taxon>Halieaceae</taxon>
        <taxon>Marimicrobium</taxon>
    </lineage>
</organism>
<comment type="caution">
    <text evidence="3">The sequence shown here is derived from an EMBL/GenBank/DDBJ whole genome shotgun (WGS) entry which is preliminary data.</text>
</comment>
<dbReference type="SUPFAM" id="SSF56219">
    <property type="entry name" value="DNase I-like"/>
    <property type="match status" value="1"/>
</dbReference>
<name>A0ABT3T849_9GAMM</name>
<feature type="chain" id="PRO_5047136880" description="Endonuclease/exonuclease/phosphatase domain-containing protein" evidence="1">
    <location>
        <begin position="20"/>
        <end position="390"/>
    </location>
</feature>